<feature type="region of interest" description="Disordered" evidence="2">
    <location>
        <begin position="38"/>
        <end position="58"/>
    </location>
</feature>
<proteinExistence type="predicted"/>
<dbReference type="Proteomes" id="UP000694843">
    <property type="component" value="Unplaced"/>
</dbReference>
<feature type="compositionally biased region" description="Gly residues" evidence="2">
    <location>
        <begin position="206"/>
        <end position="234"/>
    </location>
</feature>
<feature type="compositionally biased region" description="Low complexity" evidence="2">
    <location>
        <begin position="170"/>
        <end position="187"/>
    </location>
</feature>
<dbReference type="GeneID" id="108670897"/>
<dbReference type="PROSITE" id="PS50088">
    <property type="entry name" value="ANK_REPEAT"/>
    <property type="match status" value="1"/>
</dbReference>
<dbReference type="InterPro" id="IPR036770">
    <property type="entry name" value="Ankyrin_rpt-contain_sf"/>
</dbReference>
<dbReference type="GO" id="GO:0005654">
    <property type="term" value="C:nucleoplasm"/>
    <property type="evidence" value="ECO:0007669"/>
    <property type="project" value="TreeGrafter"/>
</dbReference>
<dbReference type="OrthoDB" id="5806726at2759"/>
<name>A0A979FWF8_HYAAZ</name>
<gene>
    <name evidence="4" type="primary">LOC108670897</name>
</gene>
<dbReference type="PROSITE" id="PS50297">
    <property type="entry name" value="ANK_REP_REGION"/>
    <property type="match status" value="1"/>
</dbReference>
<dbReference type="PANTHER" id="PTHR24149:SF14">
    <property type="entry name" value="ANKYRIN REPEAT DOMAIN 12"/>
    <property type="match status" value="1"/>
</dbReference>
<dbReference type="PANTHER" id="PTHR24149">
    <property type="entry name" value="ANKYRIN REPEAT DOMAIN-CONTAINING PROTEIN 12"/>
    <property type="match status" value="1"/>
</dbReference>
<organism evidence="3 4">
    <name type="scientific">Hyalella azteca</name>
    <name type="common">Amphipod</name>
    <dbReference type="NCBI Taxonomy" id="294128"/>
    <lineage>
        <taxon>Eukaryota</taxon>
        <taxon>Metazoa</taxon>
        <taxon>Ecdysozoa</taxon>
        <taxon>Arthropoda</taxon>
        <taxon>Crustacea</taxon>
        <taxon>Multicrustacea</taxon>
        <taxon>Malacostraca</taxon>
        <taxon>Eumalacostraca</taxon>
        <taxon>Peracarida</taxon>
        <taxon>Amphipoda</taxon>
        <taxon>Senticaudata</taxon>
        <taxon>Talitrida</taxon>
        <taxon>Talitroidea</taxon>
        <taxon>Hyalellidae</taxon>
        <taxon>Hyalella</taxon>
    </lineage>
</organism>
<dbReference type="Gene3D" id="1.25.40.20">
    <property type="entry name" value="Ankyrin repeat-containing domain"/>
    <property type="match status" value="1"/>
</dbReference>
<evidence type="ECO:0000313" key="4">
    <source>
        <dbReference type="RefSeq" id="XP_047740672.1"/>
    </source>
</evidence>
<dbReference type="AlphaFoldDB" id="A0A979FWF8"/>
<protein>
    <submittedName>
        <fullName evidence="4">Ankyrin repeat domain-containing protein 12 isoform X1</fullName>
    </submittedName>
</protein>
<feature type="compositionally biased region" description="Basic and acidic residues" evidence="2">
    <location>
        <begin position="42"/>
        <end position="58"/>
    </location>
</feature>
<accession>A0A979FWF8</accession>
<dbReference type="InterPro" id="IPR002110">
    <property type="entry name" value="Ankyrin_rpt"/>
</dbReference>
<keyword evidence="3" id="KW-1185">Reference proteome</keyword>
<dbReference type="Pfam" id="PF00023">
    <property type="entry name" value="Ank"/>
    <property type="match status" value="1"/>
</dbReference>
<sequence length="290" mass="30917">MKICLFITLMKNSISLSNTNQTDGVVAMVRPVHSKRKLFNNAKEHKENTTPDEHLEELPRLDETQQGESNKSLHCQLSQQFCPQDNKTHLNRPLPVISTSSETSSKTSNKTSKQNFAGKSTRPWVEDEEASCAAVGGTPARPRHAMPMSERQQIALLLQMSSPSSTKFIPESSSPSPRCYSPYCDPSDPGTPQSSGMLAGGVATPSGGGRGAATPSAGGGRGTATPSAGGGRAAGVGKRNERGETPLHVAAIRGDVERVQQLIARGSDVNAVDYAGKFWSTPRISPNEVH</sequence>
<reference evidence="4" key="1">
    <citation type="submission" date="2025-08" db="UniProtKB">
        <authorList>
            <consortium name="RefSeq"/>
        </authorList>
    </citation>
    <scope>IDENTIFICATION</scope>
    <source>
        <tissue evidence="4">Whole organism</tissue>
    </source>
</reference>
<dbReference type="InterPro" id="IPR053210">
    <property type="entry name" value="ANKRD12"/>
</dbReference>
<dbReference type="SMART" id="SM00248">
    <property type="entry name" value="ANK"/>
    <property type="match status" value="1"/>
</dbReference>
<dbReference type="RefSeq" id="XP_047740672.1">
    <property type="nucleotide sequence ID" value="XM_047884716.1"/>
</dbReference>
<feature type="repeat" description="ANK" evidence="1">
    <location>
        <begin position="242"/>
        <end position="274"/>
    </location>
</feature>
<feature type="region of interest" description="Disordered" evidence="2">
    <location>
        <begin position="164"/>
        <end position="247"/>
    </location>
</feature>
<evidence type="ECO:0000256" key="1">
    <source>
        <dbReference type="PROSITE-ProRule" id="PRU00023"/>
    </source>
</evidence>
<evidence type="ECO:0000256" key="2">
    <source>
        <dbReference type="SAM" id="MobiDB-lite"/>
    </source>
</evidence>
<feature type="compositionally biased region" description="Low complexity" evidence="2">
    <location>
        <begin position="98"/>
        <end position="113"/>
    </location>
</feature>
<dbReference type="SUPFAM" id="SSF48403">
    <property type="entry name" value="Ankyrin repeat"/>
    <property type="match status" value="1"/>
</dbReference>
<keyword evidence="1" id="KW-0040">ANK repeat</keyword>
<feature type="region of interest" description="Disordered" evidence="2">
    <location>
        <begin position="84"/>
        <end position="125"/>
    </location>
</feature>
<evidence type="ECO:0000313" key="3">
    <source>
        <dbReference type="Proteomes" id="UP000694843"/>
    </source>
</evidence>